<dbReference type="InterPro" id="IPR049552">
    <property type="entry name" value="PKS_DH_N"/>
</dbReference>
<dbReference type="Pfam" id="PF00550">
    <property type="entry name" value="PP-binding"/>
    <property type="match status" value="1"/>
</dbReference>
<keyword evidence="7" id="KW-0560">Oxidoreductase</keyword>
<dbReference type="Pfam" id="PF23297">
    <property type="entry name" value="ACP_SdgA_C"/>
    <property type="match status" value="1"/>
</dbReference>
<dbReference type="SUPFAM" id="SSF51735">
    <property type="entry name" value="NAD(P)-binding Rossmann-fold domains"/>
    <property type="match status" value="3"/>
</dbReference>
<dbReference type="Pfam" id="PF00501">
    <property type="entry name" value="AMP-binding"/>
    <property type="match status" value="1"/>
</dbReference>
<evidence type="ECO:0000256" key="4">
    <source>
        <dbReference type="ARBA" id="ARBA00022603"/>
    </source>
</evidence>
<dbReference type="PROSITE" id="PS00455">
    <property type="entry name" value="AMP_BINDING"/>
    <property type="match status" value="1"/>
</dbReference>
<dbReference type="InterPro" id="IPR016039">
    <property type="entry name" value="Thiolase-like"/>
</dbReference>
<dbReference type="InterPro" id="IPR016035">
    <property type="entry name" value="Acyl_Trfase/lysoPLipase"/>
</dbReference>
<dbReference type="InterPro" id="IPR013120">
    <property type="entry name" value="FAR_NAD-bd"/>
</dbReference>
<dbReference type="InterPro" id="IPR036291">
    <property type="entry name" value="NAD(P)-bd_dom_sf"/>
</dbReference>
<dbReference type="GO" id="GO:0031177">
    <property type="term" value="F:phosphopantetheine binding"/>
    <property type="evidence" value="ECO:0007669"/>
    <property type="project" value="InterPro"/>
</dbReference>
<dbReference type="Pfam" id="PF08659">
    <property type="entry name" value="KR"/>
    <property type="match status" value="1"/>
</dbReference>
<protein>
    <recommendedName>
        <fullName evidence="16">Polyketide synthase</fullName>
    </recommendedName>
</protein>
<dbReference type="GO" id="GO:0009403">
    <property type="term" value="P:toxin biosynthetic process"/>
    <property type="evidence" value="ECO:0007669"/>
    <property type="project" value="UniProtKB-ARBA"/>
</dbReference>
<evidence type="ECO:0000256" key="5">
    <source>
        <dbReference type="ARBA" id="ARBA00022679"/>
    </source>
</evidence>
<sequence>MQERTYRSKSSWKSEPIAVVGSGCRLPGGVRSPSQLWELLKRPKDLLRDISPVTRFNTCGFYNENGDHHGTSNVAQSYLCDEDLRAFDHEFFGIHAGDAEAMDPQQRILLEVVYEAIEAAGYSMEGLKGSQTGVFVGQMTDDYRDVLYRDVDNVPRYAATGISRAITANRVSYVFDWHGPSVNMDTACSSSLVALHQAVQALRNGESTLAVAAGVNLILGPEMFIMESKLHMLSPTGRCRMWDASADGYARGEGTAAVVLKTLRQALADGDHIECVVRETGAALIKSTYARCDLDPSKTSDRCQYFEAHGTGTAAGDPKEAQAIRDVFYQDGEEDGILHVGSVKTVLGHSEGAAGLVALLKASLAVQHAVIPPNMHFERISPAVKPFYYPHLRVPTEPQPWPEIDSGTARRASVNGFGFGGTNAHAIIESWDQDGDWRKENKTDTGSTSCGPFIISANSPPALTRQVTALSGALKRPDGSFLDMQDLAWTLQSRRTELPYRAGFSAATKEGLVEKLDLYLSQIDNTTPGPGKATPISTEFPLRILAVFTGQGAQWPRMGASLFEHSPLVRRSIQQLDESLSCLPSDDAPTWLLADALLAPSAVSRVREAAIAQPLTTALQIALVDLLRAAGVHVAIGAVVGHSSGEIAAAYAAGYLSASDAIRISYYRGMHASRAARGGSMMAVGMSMDEAKSFCQGGSSSCEFAGRITVAASNSPSSVTLSGDTEAIHEAKAVLDQRGTFARVLQVDTAYHSHLMQPCVEAYVESLGQSAIQIQRTAADHDSSVGGGSSHTCTWYSSVHGTDGRSIGHNPDALRGRYWADNMVRPVLFYEAVERAVREDDRCFDFVLEIGPHSALRGPVTDAFKKLTGMNIPYASMLKRSEDDRVAVSDAFACLWTKFQGVPSIVDWVALRKAVYGHQSDDGWQQPRLIKDLPPYIWDHEKPLLFESQKSKAWRTSSRLIHPLLGRAIQHGNGRDTVTMTWRNILKLSELEWLRGHQFQHQIVFPAAGYVSMATDAAYALAEIIRTPGLENNPPAARLIELTNMHFYRAITLEETSPVEISFIVRSLRRTDEDETALNFSGRATITLGSDSPKGIASHDLPERTAPDLPLSEVDTTRFYSWASSIGLQYSGDFLVESIRRRRNMATVVLKQTPDGDVHDQLRVHPATFDTAIHGIFAAHSFPGDGRMSRPHLPSAIDRVRVVVTPTGRCPCQNELHTYDQGSNNKQLVADCHIQQQRDPSTTGMAISGDVDVFCAACEHPLLQVEGFTVSRLSRPSARDDRALFSRTIWNRDLQSCGIEVAGEIEIAPNYREDRVRLSEACDRTAYFYLRQLCNRMPSPIQEASSAGLDWNIRCLMDWAFHIVEMVESGRHPRVRAEWAATNTPELIEAWRDEYARDYVEMKLIHTVGQRLPSLLGIPASEESEFSSRPKGSMSDTLMEDDMLPRLYHHAEGFHQANNLVGLAVGHLAHRYPNLRILEIGGGTGSATVPVLAHLGDYFASYTFTDISAAFFHDAKAKFAGSPGADRMRFAVLDIEQDPCDSGEFEEHTYDLIIASNVLHATRSLAETVANCRRLLVPGGFLILDEATSDTLWGPFIVSALPGWWLGREGDGRVYSPLVSEQEWDRLLRENGFSGVDHVTRDTQDDSTYMFSVIVSQAVDSRVDLLRTPLLLSAPDRTDTPEYYHFSNLVIVGGKTGGQAAHTASEMRLFLEEVFPRPGSITVLDGLEALTAELEDEKNGTAADSSRRNSLILPGTAVMCLSALDDDDDEAAAGIWHTSEAKLHAMQAIFRDASYVLWVTQGDRTSNPRASMMVGLGRTVMCESPHLRLLFVNIENDDDKTSQQQQQQQHHSSPHVLLTEMLLRMGLLDRPEYRDVLWTNETELAVRQKGGSRQVEVFIPRVKPDDWLNRRLASATRRVEEDVAIDAIDAGAITVKIDVDHHHDRSSLALRRVPSTLDNAKGSDGRQKMVDSTTHFKSYCSSLFAFVPRDGARPLYICLALKVDEPGKMAICVSTSNASSFKLAEGQWKIIPETVQLSRDSVNMLRRVITTVVCESFLTGLSGTLWLHNVPAEMGEATLQMGKARGIHVFLSTSSAELAAASFDARTATLIHPRSSRRKLESIIPADVKRLVLMGDDQNADNDVRSLKNTILRSGILATADIRYLCQDLMKAMTVYLDLDVTRLWEIITMEANSSGGPFNSGSIKEVSLTAPSEAVVDLASISSLSGYHRVTTIVDWTMANKETSESLAVTNSLTSTKSISVTMQPLESEGKPLFSPYKTYLLVGLAGDLGMSLVEWMASTGAQHFAIVSRNPQISHQMLSYLNKRGVNIHTWALDVADKEALFRAYTDMIARMPPIGGVANGAMVLRDRPFGNMAADDFEFVLRPKAIGTHNLDELFHADLDLEFFILFASGTCVVGNAGQANYSAANMFMASVAEQRRQRGVAASVIYLGTVLGVGHVARSLLLEGNTKANNTRSVESQLQRFSQLPLSEEDLHTAFAEAVVSGRPNSNIDPGLIVGLGDGKDAPWRSLPRFSSWLSHLLRRRRQQADENIEGFSGRQDHIQQQPISIRDELVVALDTCTSQAAFYMEANTLLQEAFTAKLSVILQTPTAKIDKSLPLVALGFDSLVAVEVRSWVLRELSIDVPVLKMLGGSSLADICRDIVIGFAANNNDGAVEETLESEPSTGRPRSLEFNYDEEDVATSATSTPSPSPSPLPSATGKPEYVRVGDMSPAQARLYFLHRYLEDKSAYTIGYVGKYHGYLDVGRLHKALWTACRTHESLRSCYFMDSAASHRAVQAVLTSPRPAWEYRQIQDESEVWRERESQKRFVFDIEHGSTVKVTILSLSPVLHHIIFLHHHIALDGMGWFLFFKDLEKAYSGQELVSPVQQSIDMSLKQLLHTQKTHQHMQPLLAFWGGMHQDAHEPLPLFPFSKVKNRKVLNKYETETLDMELDPSLAKRVKLAAAALGVTPFHFYLSALAVFLTRCLDDVHDFSIGIVDANRPDADDGSTMGYFLNMLPLRFRLDLDENMKKREQPQRFDELAKWCRDTVLKAHAAQIPFDAILDQVQTSRSGSHHPLFQVALDYRQGYSAEDHFGGGTIRWDAKQSITARNPYDIFINVTQASPGDHTYIHWTTQKYMYGASDSGLMVAWYTRILDALAHDPSLPIISCPVATEADLRHAVELGTGKPVDEAALQESSCDWDDNGDTLIHRVDRVACQYPTSIALLDDNGGRLTYSDMMIRIQHIARCLKQVLLQDSISVSSSPSLSAPPVAVATLIHPANDYVCCLLAILRLGLTCLGLDLRNPDERLAIMTSDCAPRVLVCTAETRDQTYRLAASLPIPPTILDLDLMDPDMKLLHDGTAVENTSSLDQRAVVLYTSGSTGVPKGVLLSHRNLLSHIRANTALFGLGRDDVILQQTSPGFDFCLDQIFHALANGGVLVVVGRQGRGDPARIAALMLEHGVTCTVGCPSEYLALLNYGLPTLRKCSRWRLAFSGGEKLTIQLRHGFRKLRLEDLQLINVYGPTEVTIACARGRVPYRSDDDDDDDDDDDRVVQQVGDYLFPMPGYSVLVIDRDMNLLPAGFPGEIYIAGDGVALGYLNRPAETRRGFLEMATASPLLSGIANPKTLYRSGDHGRLLQDGSINLLGRVESGSSQVKIRGMRVELDEVANMIMRESGDALSAAAVSYRHVGDSGRSMDLLVAFVVFDLERKLEQKTEEDERRAGITQRLRTSLPLPAHMCPSHVVPVDRLPTNVNGKLDRAAVDRLPIASTSVAVRQTDKMKGEDDVEMTSLEQRMKLVWCETLELLPPPITNRVSDDNTQDRNPAAFTTTINADSDFFQVGGSSMLAIKLRAVIRGTFGVTISLPELFRLRTMGRMAARVAAHNNNDGAEPSQEPRESLQSKMDWAAEVAALFDGLALSSSSSLTLSSAPPPRSSQVLKEEDTPPTRSTIKVLLTGATGFLGRHILRQLISDTRVSQIHCVAVRRQSTTVSSMSDKIISHAGDLGSPLLGLSRDTFTILSQSVDVIIHNGARVSFLEPYDVALRAPNVLSTRSLCALALPRRIPLHFVSSAAVAGVLRSSGSDTAAGPSVLAPVSVADCLPPPSNGLEQQQHDGKGKSHNIKLDGYSLSKWVGEALLEKVSAELGLPTFVHRVASLVGDGAPARDIMDAMIRFSRMTGSVPALQGSRLEDRWRDDSGSGGGGGLQVVGAFDWVPVERVGQELVRDALESVSFSSPSSSPSSTSSVSTKFIHHCNDDKVPPSGLRTHLEEMEGRPFGEVAVGDWLDAARTRGLDLALYEYLIGATREGGELYLPTISK</sequence>
<dbReference type="InterPro" id="IPR001242">
    <property type="entry name" value="Condensation_dom"/>
</dbReference>
<dbReference type="Pfam" id="PF16197">
    <property type="entry name" value="KAsynt_C_assoc"/>
    <property type="match status" value="1"/>
</dbReference>
<dbReference type="GO" id="GO:0016491">
    <property type="term" value="F:oxidoreductase activity"/>
    <property type="evidence" value="ECO:0007669"/>
    <property type="project" value="UniProtKB-KW"/>
</dbReference>
<feature type="domain" description="Carrier" evidence="11">
    <location>
        <begin position="2589"/>
        <end position="2667"/>
    </location>
</feature>
<dbReference type="InterPro" id="IPR009081">
    <property type="entry name" value="PP-bd_ACP"/>
</dbReference>
<evidence type="ECO:0008006" key="16">
    <source>
        <dbReference type="Google" id="ProtNLM"/>
    </source>
</evidence>
<dbReference type="InterPro" id="IPR018201">
    <property type="entry name" value="Ketoacyl_synth_AS"/>
</dbReference>
<keyword evidence="3" id="KW-0436">Ligase</keyword>
<evidence type="ECO:0000256" key="6">
    <source>
        <dbReference type="ARBA" id="ARBA00022737"/>
    </source>
</evidence>
<feature type="region of interest" description="Disordered" evidence="10">
    <location>
        <begin position="3925"/>
        <end position="3945"/>
    </location>
</feature>
<dbReference type="InterPro" id="IPR036736">
    <property type="entry name" value="ACP-like_sf"/>
</dbReference>
<dbReference type="InterPro" id="IPR020841">
    <property type="entry name" value="PKS_Beta-ketoAc_synthase_dom"/>
</dbReference>
<feature type="active site" description="Proton acceptor; for dehydratase activity" evidence="9">
    <location>
        <position position="997"/>
    </location>
</feature>
<dbReference type="PANTHER" id="PTHR43775">
    <property type="entry name" value="FATTY ACID SYNTHASE"/>
    <property type="match status" value="1"/>
</dbReference>
<comment type="caution">
    <text evidence="14">The sequence shown here is derived from an EMBL/GenBank/DDBJ whole genome shotgun (WGS) entry which is preliminary data.</text>
</comment>
<evidence type="ECO:0000313" key="15">
    <source>
        <dbReference type="Proteomes" id="UP001174934"/>
    </source>
</evidence>
<dbReference type="InterPro" id="IPR042104">
    <property type="entry name" value="PKS_dehydratase_sf"/>
</dbReference>
<dbReference type="InterPro" id="IPR057326">
    <property type="entry name" value="KR_dom"/>
</dbReference>
<keyword evidence="15" id="KW-1185">Reference proteome</keyword>
<dbReference type="InterPro" id="IPR014030">
    <property type="entry name" value="Ketoacyl_synth_N"/>
</dbReference>
<dbReference type="PROSITE" id="PS50075">
    <property type="entry name" value="CARRIER"/>
    <property type="match status" value="2"/>
</dbReference>
<dbReference type="Gene3D" id="3.40.47.10">
    <property type="match status" value="1"/>
</dbReference>
<dbReference type="PROSITE" id="PS00012">
    <property type="entry name" value="PHOSPHOPANTETHEINE"/>
    <property type="match status" value="1"/>
</dbReference>
<dbReference type="SMART" id="SM00827">
    <property type="entry name" value="PKS_AT"/>
    <property type="match status" value="1"/>
</dbReference>
<dbReference type="CDD" id="cd00833">
    <property type="entry name" value="PKS"/>
    <property type="match status" value="1"/>
</dbReference>
<dbReference type="SUPFAM" id="SSF53901">
    <property type="entry name" value="Thiolase-like"/>
    <property type="match status" value="1"/>
</dbReference>
<dbReference type="SMART" id="SM00822">
    <property type="entry name" value="PKS_KR"/>
    <property type="match status" value="1"/>
</dbReference>
<dbReference type="InterPro" id="IPR001227">
    <property type="entry name" value="Ac_transferase_dom_sf"/>
</dbReference>
<dbReference type="GO" id="GO:0004312">
    <property type="term" value="F:fatty acid synthase activity"/>
    <property type="evidence" value="ECO:0007669"/>
    <property type="project" value="TreeGrafter"/>
</dbReference>
<evidence type="ECO:0000256" key="8">
    <source>
        <dbReference type="ARBA" id="ARBA00023268"/>
    </source>
</evidence>
<dbReference type="GO" id="GO:0008168">
    <property type="term" value="F:methyltransferase activity"/>
    <property type="evidence" value="ECO:0007669"/>
    <property type="project" value="UniProtKB-KW"/>
</dbReference>
<gene>
    <name evidence="14" type="ORF">B0T17DRAFT_592263</name>
</gene>
<dbReference type="InterPro" id="IPR042099">
    <property type="entry name" value="ANL_N_sf"/>
</dbReference>
<dbReference type="CDD" id="cd19532">
    <property type="entry name" value="C_PKS-NRPS"/>
    <property type="match status" value="1"/>
</dbReference>
<feature type="active site" description="Proton donor; for dehydratase activity" evidence="9">
    <location>
        <position position="1170"/>
    </location>
</feature>
<evidence type="ECO:0000256" key="10">
    <source>
        <dbReference type="SAM" id="MobiDB-lite"/>
    </source>
</evidence>
<dbReference type="InterPro" id="IPR020845">
    <property type="entry name" value="AMP-binding_CS"/>
</dbReference>
<evidence type="ECO:0000256" key="1">
    <source>
        <dbReference type="ARBA" id="ARBA00022450"/>
    </source>
</evidence>
<dbReference type="PANTHER" id="PTHR43775:SF20">
    <property type="entry name" value="HYBRID PKS-NRPS SYNTHETASE APDA"/>
    <property type="match status" value="1"/>
</dbReference>
<dbReference type="SUPFAM" id="SSF56801">
    <property type="entry name" value="Acetyl-CoA synthetase-like"/>
    <property type="match status" value="1"/>
</dbReference>
<proteinExistence type="predicted"/>
<dbReference type="Gene3D" id="3.40.366.10">
    <property type="entry name" value="Malonyl-Coenzyme A Acyl Carrier Protein, domain 2"/>
    <property type="match status" value="1"/>
</dbReference>
<dbReference type="PROSITE" id="PS52004">
    <property type="entry name" value="KS3_2"/>
    <property type="match status" value="1"/>
</dbReference>
<keyword evidence="8" id="KW-0511">Multifunctional enzyme</keyword>
<feature type="domain" description="PKS/mFAS DH" evidence="13">
    <location>
        <begin position="962"/>
        <end position="1279"/>
    </location>
</feature>
<dbReference type="CDD" id="cd02440">
    <property type="entry name" value="AdoMet_MTases"/>
    <property type="match status" value="1"/>
</dbReference>
<dbReference type="InterPro" id="IPR045851">
    <property type="entry name" value="AMP-bd_C_sf"/>
</dbReference>
<dbReference type="Pfam" id="PF08242">
    <property type="entry name" value="Methyltransf_12"/>
    <property type="match status" value="1"/>
</dbReference>
<dbReference type="GO" id="GO:0032259">
    <property type="term" value="P:methylation"/>
    <property type="evidence" value="ECO:0007669"/>
    <property type="project" value="UniProtKB-KW"/>
</dbReference>
<dbReference type="InterPro" id="IPR000873">
    <property type="entry name" value="AMP-dep_synth/lig_dom"/>
</dbReference>
<dbReference type="Proteomes" id="UP001174934">
    <property type="component" value="Unassembled WGS sequence"/>
</dbReference>
<dbReference type="InterPro" id="IPR014031">
    <property type="entry name" value="Ketoacyl_synth_C"/>
</dbReference>
<evidence type="ECO:0000256" key="9">
    <source>
        <dbReference type="PROSITE-ProRule" id="PRU01363"/>
    </source>
</evidence>
<dbReference type="InterPro" id="IPR029063">
    <property type="entry name" value="SAM-dependent_MTases_sf"/>
</dbReference>
<dbReference type="InterPro" id="IPR049900">
    <property type="entry name" value="PKS_mFAS_DH"/>
</dbReference>
<keyword evidence="2" id="KW-0597">Phosphoprotein</keyword>
<evidence type="ECO:0000256" key="7">
    <source>
        <dbReference type="ARBA" id="ARBA00023002"/>
    </source>
</evidence>
<dbReference type="Gene3D" id="3.30.559.30">
    <property type="entry name" value="Nonribosomal peptide synthetase, condensation domain"/>
    <property type="match status" value="1"/>
</dbReference>
<dbReference type="Gene3D" id="3.30.300.30">
    <property type="match status" value="1"/>
</dbReference>
<evidence type="ECO:0000259" key="11">
    <source>
        <dbReference type="PROSITE" id="PS50075"/>
    </source>
</evidence>
<dbReference type="InterPro" id="IPR013217">
    <property type="entry name" value="Methyltransf_12"/>
</dbReference>
<dbReference type="PROSITE" id="PS00606">
    <property type="entry name" value="KS3_1"/>
    <property type="match status" value="1"/>
</dbReference>
<dbReference type="Pfam" id="PF14765">
    <property type="entry name" value="PS-DH"/>
    <property type="match status" value="1"/>
</dbReference>
<dbReference type="InterPro" id="IPR032821">
    <property type="entry name" value="PKS_assoc"/>
</dbReference>
<dbReference type="InterPro" id="IPR023213">
    <property type="entry name" value="CAT-like_dom_sf"/>
</dbReference>
<dbReference type="Gene3D" id="3.10.129.110">
    <property type="entry name" value="Polyketide synthase dehydratase"/>
    <property type="match status" value="1"/>
</dbReference>
<evidence type="ECO:0000259" key="12">
    <source>
        <dbReference type="PROSITE" id="PS52004"/>
    </source>
</evidence>
<dbReference type="EMBL" id="JAULSR010000005">
    <property type="protein sequence ID" value="KAK0618512.1"/>
    <property type="molecule type" value="Genomic_DNA"/>
</dbReference>
<dbReference type="SUPFAM" id="SSF55048">
    <property type="entry name" value="Probable ACP-binding domain of malonyl-CoA ACP transacylase"/>
    <property type="match status" value="1"/>
</dbReference>
<dbReference type="Pfam" id="PF00698">
    <property type="entry name" value="Acyl_transf_1"/>
    <property type="match status" value="1"/>
</dbReference>
<evidence type="ECO:0000259" key="13">
    <source>
        <dbReference type="PROSITE" id="PS52019"/>
    </source>
</evidence>
<dbReference type="InterPro" id="IPR050091">
    <property type="entry name" value="PKS_NRPS_Biosynth_Enz"/>
</dbReference>
<dbReference type="Pfam" id="PF07993">
    <property type="entry name" value="NAD_binding_4"/>
    <property type="match status" value="1"/>
</dbReference>
<feature type="region of interest" description="N-terminal hotdog fold" evidence="9">
    <location>
        <begin position="962"/>
        <end position="1091"/>
    </location>
</feature>
<dbReference type="InterPro" id="IPR020806">
    <property type="entry name" value="PKS_PP-bd"/>
</dbReference>
<dbReference type="InterPro" id="IPR013968">
    <property type="entry name" value="PKS_KR"/>
</dbReference>
<dbReference type="SUPFAM" id="SSF47336">
    <property type="entry name" value="ACP-like"/>
    <property type="match status" value="2"/>
</dbReference>
<evidence type="ECO:0000256" key="3">
    <source>
        <dbReference type="ARBA" id="ARBA00022598"/>
    </source>
</evidence>
<dbReference type="Gene3D" id="3.30.70.3290">
    <property type="match status" value="1"/>
</dbReference>
<dbReference type="InterPro" id="IPR014043">
    <property type="entry name" value="Acyl_transferase_dom"/>
</dbReference>
<dbReference type="Pfam" id="PF02801">
    <property type="entry name" value="Ketoacyl-synt_C"/>
    <property type="match status" value="1"/>
</dbReference>
<feature type="domain" description="Ketosynthase family 3 (KS3)" evidence="12">
    <location>
        <begin position="14"/>
        <end position="430"/>
    </location>
</feature>
<evidence type="ECO:0000313" key="14">
    <source>
        <dbReference type="EMBL" id="KAK0618512.1"/>
    </source>
</evidence>
<dbReference type="SMART" id="SM00825">
    <property type="entry name" value="PKS_KS"/>
    <property type="match status" value="1"/>
</dbReference>
<dbReference type="GO" id="GO:0006633">
    <property type="term" value="P:fatty acid biosynthetic process"/>
    <property type="evidence" value="ECO:0007669"/>
    <property type="project" value="InterPro"/>
</dbReference>
<dbReference type="GO" id="GO:0004315">
    <property type="term" value="F:3-oxoacyl-[acyl-carrier-protein] synthase activity"/>
    <property type="evidence" value="ECO:0007669"/>
    <property type="project" value="InterPro"/>
</dbReference>
<feature type="region of interest" description="C-terminal hotdog fold" evidence="9">
    <location>
        <begin position="1111"/>
        <end position="1279"/>
    </location>
</feature>
<feature type="domain" description="Carrier" evidence="11">
    <location>
        <begin position="3790"/>
        <end position="3885"/>
    </location>
</feature>
<dbReference type="Gene3D" id="3.30.559.10">
    <property type="entry name" value="Chloramphenicol acetyltransferase-like domain"/>
    <property type="match status" value="1"/>
</dbReference>
<feature type="region of interest" description="Disordered" evidence="10">
    <location>
        <begin position="2699"/>
        <end position="2726"/>
    </location>
</feature>
<dbReference type="Pfam" id="PF21089">
    <property type="entry name" value="PKS_DH_N"/>
    <property type="match status" value="1"/>
</dbReference>
<dbReference type="Gene3D" id="3.40.50.720">
    <property type="entry name" value="NAD(P)-binding Rossmann-like Domain"/>
    <property type="match status" value="3"/>
</dbReference>
<keyword evidence="5" id="KW-0808">Transferase</keyword>
<organism evidence="14 15">
    <name type="scientific">Bombardia bombarda</name>
    <dbReference type="NCBI Taxonomy" id="252184"/>
    <lineage>
        <taxon>Eukaryota</taxon>
        <taxon>Fungi</taxon>
        <taxon>Dikarya</taxon>
        <taxon>Ascomycota</taxon>
        <taxon>Pezizomycotina</taxon>
        <taxon>Sordariomycetes</taxon>
        <taxon>Sordariomycetidae</taxon>
        <taxon>Sordariales</taxon>
        <taxon>Lasiosphaeriaceae</taxon>
        <taxon>Bombardia</taxon>
    </lineage>
</organism>
<dbReference type="InterPro" id="IPR049551">
    <property type="entry name" value="PKS_DH_C"/>
</dbReference>
<dbReference type="InterPro" id="IPR020807">
    <property type="entry name" value="PKS_DH"/>
</dbReference>
<reference evidence="14" key="1">
    <citation type="submission" date="2023-06" db="EMBL/GenBank/DDBJ databases">
        <title>Genome-scale phylogeny and comparative genomics of the fungal order Sordariales.</title>
        <authorList>
            <consortium name="Lawrence Berkeley National Laboratory"/>
            <person name="Hensen N."/>
            <person name="Bonometti L."/>
            <person name="Westerberg I."/>
            <person name="Brannstrom I.O."/>
            <person name="Guillou S."/>
            <person name="Cros-Aarteil S."/>
            <person name="Calhoun S."/>
            <person name="Haridas S."/>
            <person name="Kuo A."/>
            <person name="Mondo S."/>
            <person name="Pangilinan J."/>
            <person name="Riley R."/>
            <person name="LaButti K."/>
            <person name="Andreopoulos B."/>
            <person name="Lipzen A."/>
            <person name="Chen C."/>
            <person name="Yanf M."/>
            <person name="Daum C."/>
            <person name="Ng V."/>
            <person name="Clum A."/>
            <person name="Steindorff A."/>
            <person name="Ohm R."/>
            <person name="Martin F."/>
            <person name="Silar P."/>
            <person name="Natvig D."/>
            <person name="Lalanne C."/>
            <person name="Gautier V."/>
            <person name="Ament-velasquez S.L."/>
            <person name="Kruys A."/>
            <person name="Hutchinson M.I."/>
            <person name="Powell A.J."/>
            <person name="Barry K."/>
            <person name="Miller A.N."/>
            <person name="Grigoriev I.V."/>
            <person name="Debuchy R."/>
            <person name="Gladieux P."/>
            <person name="Thoren M.H."/>
            <person name="Johannesson H."/>
        </authorList>
    </citation>
    <scope>NUCLEOTIDE SEQUENCE</scope>
    <source>
        <strain evidence="14">SMH3391-2</strain>
    </source>
</reference>
<dbReference type="PROSITE" id="PS52019">
    <property type="entry name" value="PKS_MFAS_DH"/>
    <property type="match status" value="1"/>
</dbReference>
<dbReference type="SMART" id="SM00823">
    <property type="entry name" value="PKS_PP"/>
    <property type="match status" value="2"/>
</dbReference>
<dbReference type="Gene3D" id="3.40.50.12780">
    <property type="entry name" value="N-terminal domain of ligase-like"/>
    <property type="match status" value="1"/>
</dbReference>
<dbReference type="Gene3D" id="1.10.1200.10">
    <property type="entry name" value="ACP-like"/>
    <property type="match status" value="2"/>
</dbReference>
<name>A0AA39WN71_9PEZI</name>
<keyword evidence="6" id="KW-0677">Repeat</keyword>
<accession>A0AA39WN71</accession>
<keyword evidence="1" id="KW-0596">Phosphopantetheine</keyword>
<dbReference type="GO" id="GO:0016874">
    <property type="term" value="F:ligase activity"/>
    <property type="evidence" value="ECO:0007669"/>
    <property type="project" value="UniProtKB-KW"/>
</dbReference>
<dbReference type="SMART" id="SM00826">
    <property type="entry name" value="PKS_DH"/>
    <property type="match status" value="1"/>
</dbReference>
<dbReference type="SUPFAM" id="SSF53335">
    <property type="entry name" value="S-adenosyl-L-methionine-dependent methyltransferases"/>
    <property type="match status" value="1"/>
</dbReference>
<dbReference type="Gene3D" id="3.40.50.150">
    <property type="entry name" value="Vaccinia Virus protein VP39"/>
    <property type="match status" value="1"/>
</dbReference>
<dbReference type="SUPFAM" id="SSF52777">
    <property type="entry name" value="CoA-dependent acyltransferases"/>
    <property type="match status" value="2"/>
</dbReference>
<dbReference type="Pfam" id="PF00668">
    <property type="entry name" value="Condensation"/>
    <property type="match status" value="1"/>
</dbReference>
<keyword evidence="4" id="KW-0489">Methyltransferase</keyword>
<evidence type="ECO:0000256" key="2">
    <source>
        <dbReference type="ARBA" id="ARBA00022553"/>
    </source>
</evidence>
<dbReference type="InterPro" id="IPR016036">
    <property type="entry name" value="Malonyl_transacylase_ACP-bd"/>
</dbReference>
<dbReference type="InterPro" id="IPR006162">
    <property type="entry name" value="Ppantetheine_attach_site"/>
</dbReference>
<dbReference type="SUPFAM" id="SSF52151">
    <property type="entry name" value="FabD/lysophospholipase-like"/>
    <property type="match status" value="1"/>
</dbReference>
<dbReference type="CDD" id="cd05930">
    <property type="entry name" value="A_NRPS"/>
    <property type="match status" value="1"/>
</dbReference>
<dbReference type="Pfam" id="PF00109">
    <property type="entry name" value="ketoacyl-synt"/>
    <property type="match status" value="1"/>
</dbReference>